<dbReference type="Gene3D" id="1.10.1470.10">
    <property type="entry name" value="YjbJ"/>
    <property type="match status" value="1"/>
</dbReference>
<sequence length="113" mass="12200">MNLHEIEGAARGFTGKAETKFGEITGDRDAEAQGLIDQASGKVQDLYGRIKESVQDASAQVPDSVSETVEKGQEIYKHGVEQLGKRVGTQPFEALLLAGALGYLLGWAMHRRA</sequence>
<keyword evidence="4" id="KW-1185">Reference proteome</keyword>
<dbReference type="Pfam" id="PF05532">
    <property type="entry name" value="CsbD"/>
    <property type="match status" value="1"/>
</dbReference>
<accession>B2ICK7</accession>
<evidence type="ECO:0000313" key="4">
    <source>
        <dbReference type="Proteomes" id="UP000001695"/>
    </source>
</evidence>
<dbReference type="RefSeq" id="WP_012383254.1">
    <property type="nucleotide sequence ID" value="NC_010581.1"/>
</dbReference>
<dbReference type="PANTHER" id="PTHR34977:SF1">
    <property type="entry name" value="UPF0337 PROTEIN YJBJ"/>
    <property type="match status" value="1"/>
</dbReference>
<protein>
    <submittedName>
        <fullName evidence="3">CsbD family protein</fullName>
    </submittedName>
</protein>
<dbReference type="Proteomes" id="UP000001695">
    <property type="component" value="Chromosome"/>
</dbReference>
<dbReference type="KEGG" id="bid:Bind_0240"/>
<dbReference type="AlphaFoldDB" id="B2ICK7"/>
<evidence type="ECO:0000256" key="1">
    <source>
        <dbReference type="ARBA" id="ARBA00009129"/>
    </source>
</evidence>
<comment type="similarity">
    <text evidence="1">Belongs to the UPF0337 (CsbD) family.</text>
</comment>
<dbReference type="eggNOG" id="COG3237">
    <property type="taxonomic scope" value="Bacteria"/>
</dbReference>
<dbReference type="STRING" id="395963.Bind_0240"/>
<dbReference type="InterPro" id="IPR036629">
    <property type="entry name" value="YjbJ_sf"/>
</dbReference>
<dbReference type="HOGENOM" id="CLU_135567_2_0_5"/>
<evidence type="ECO:0000313" key="3">
    <source>
        <dbReference type="EMBL" id="ACB93896.1"/>
    </source>
</evidence>
<dbReference type="OrthoDB" id="7874071at2"/>
<name>B2ICK7_BEII9</name>
<dbReference type="InterPro" id="IPR008462">
    <property type="entry name" value="CsbD"/>
</dbReference>
<evidence type="ECO:0000259" key="2">
    <source>
        <dbReference type="Pfam" id="PF05532"/>
    </source>
</evidence>
<reference evidence="4" key="1">
    <citation type="submission" date="2008-03" db="EMBL/GenBank/DDBJ databases">
        <title>Complete sequence of chromosome of Beijerinckia indica subsp. indica ATCC 9039.</title>
        <authorList>
            <consortium name="US DOE Joint Genome Institute"/>
            <person name="Copeland A."/>
            <person name="Lucas S."/>
            <person name="Lapidus A."/>
            <person name="Glavina del Rio T."/>
            <person name="Dalin E."/>
            <person name="Tice H."/>
            <person name="Bruce D."/>
            <person name="Goodwin L."/>
            <person name="Pitluck S."/>
            <person name="LaButti K."/>
            <person name="Schmutz J."/>
            <person name="Larimer F."/>
            <person name="Land M."/>
            <person name="Hauser L."/>
            <person name="Kyrpides N."/>
            <person name="Mikhailova N."/>
            <person name="Dunfield P.F."/>
            <person name="Dedysh S.N."/>
            <person name="Liesack W."/>
            <person name="Saw J.H."/>
            <person name="Alam M."/>
            <person name="Chen Y."/>
            <person name="Murrell J.C."/>
            <person name="Richardson P."/>
        </authorList>
    </citation>
    <scope>NUCLEOTIDE SEQUENCE [LARGE SCALE GENOMIC DNA]</scope>
    <source>
        <strain evidence="4">ATCC 9039 / DSM 1715 / NCIMB 8712</strain>
    </source>
</reference>
<feature type="domain" description="CsbD-like" evidence="2">
    <location>
        <begin position="5"/>
        <end position="56"/>
    </location>
</feature>
<dbReference type="InterPro" id="IPR050423">
    <property type="entry name" value="UPF0337_stress_rsp"/>
</dbReference>
<organism evidence="3 4">
    <name type="scientific">Beijerinckia indica subsp. indica (strain ATCC 9039 / DSM 1715 / NCIMB 8712)</name>
    <dbReference type="NCBI Taxonomy" id="395963"/>
    <lineage>
        <taxon>Bacteria</taxon>
        <taxon>Pseudomonadati</taxon>
        <taxon>Pseudomonadota</taxon>
        <taxon>Alphaproteobacteria</taxon>
        <taxon>Hyphomicrobiales</taxon>
        <taxon>Beijerinckiaceae</taxon>
        <taxon>Beijerinckia</taxon>
    </lineage>
</organism>
<dbReference type="SUPFAM" id="SSF69047">
    <property type="entry name" value="Hypothetical protein YjbJ"/>
    <property type="match status" value="1"/>
</dbReference>
<dbReference type="EMBL" id="CP001016">
    <property type="protein sequence ID" value="ACB93896.1"/>
    <property type="molecule type" value="Genomic_DNA"/>
</dbReference>
<reference evidence="3 4" key="2">
    <citation type="journal article" date="2010" name="J. Bacteriol.">
        <title>Complete genome sequence of Beijerinckia indica subsp. indica.</title>
        <authorList>
            <person name="Tamas I."/>
            <person name="Dedysh S.N."/>
            <person name="Liesack W."/>
            <person name="Stott M.B."/>
            <person name="Alam M."/>
            <person name="Murrell J.C."/>
            <person name="Dunfield P.F."/>
        </authorList>
    </citation>
    <scope>NUCLEOTIDE SEQUENCE [LARGE SCALE GENOMIC DNA]</scope>
    <source>
        <strain evidence="4">ATCC 9039 / DSM 1715 / NCIMB 8712</strain>
    </source>
</reference>
<gene>
    <name evidence="3" type="ordered locus">Bind_0240</name>
</gene>
<dbReference type="PANTHER" id="PTHR34977">
    <property type="entry name" value="UPF0337 PROTEIN YJBJ"/>
    <property type="match status" value="1"/>
</dbReference>
<proteinExistence type="inferred from homology"/>